<evidence type="ECO:0000313" key="2">
    <source>
        <dbReference type="Proteomes" id="UP000007947"/>
    </source>
</evidence>
<sequence>MLLLDEPGPHLVFKHEPELNVNTYLTMPEQAGSAPLQTALEVTDDSPWGA</sequence>
<dbReference type="HOGENOM" id="CLU_3119862_0_0_11"/>
<gene>
    <name evidence="1" type="ordered locus">MLP_26940</name>
</gene>
<organism evidence="1 2">
    <name type="scientific">Microlunatus phosphovorus (strain ATCC 700054 / DSM 10555 / JCM 9379 / NBRC 101784 / NCIMB 13414 / VKM Ac-1990 / NM-1)</name>
    <dbReference type="NCBI Taxonomy" id="1032480"/>
    <lineage>
        <taxon>Bacteria</taxon>
        <taxon>Bacillati</taxon>
        <taxon>Actinomycetota</taxon>
        <taxon>Actinomycetes</taxon>
        <taxon>Propionibacteriales</taxon>
        <taxon>Propionibacteriaceae</taxon>
        <taxon>Microlunatus</taxon>
    </lineage>
</organism>
<reference evidence="1 2" key="1">
    <citation type="submission" date="2011-05" db="EMBL/GenBank/DDBJ databases">
        <title>Whole genome sequence of Microlunatus phosphovorus NM-1.</title>
        <authorList>
            <person name="Hosoyama A."/>
            <person name="Sasaki K."/>
            <person name="Harada T."/>
            <person name="Igarashi R."/>
            <person name="Kawakoshi A."/>
            <person name="Sasagawa M."/>
            <person name="Fukada J."/>
            <person name="Nakamura S."/>
            <person name="Katano Y."/>
            <person name="Hanada S."/>
            <person name="Kamagata Y."/>
            <person name="Nakamura N."/>
            <person name="Yamazaki S."/>
            <person name="Fujita N."/>
        </authorList>
    </citation>
    <scope>NUCLEOTIDE SEQUENCE [LARGE SCALE GENOMIC DNA]</scope>
    <source>
        <strain evidence="2">ATCC 700054 / DSM 10555 / JCM 9379 / NBRC 101784 / NCIMB 13414 / VKM Ac-1990 / NM-1</strain>
    </source>
</reference>
<dbReference type="AlphaFoldDB" id="F5XI39"/>
<name>F5XI39_MICPN</name>
<evidence type="ECO:0000313" key="1">
    <source>
        <dbReference type="EMBL" id="BAK35708.1"/>
    </source>
</evidence>
<dbReference type="Proteomes" id="UP000007947">
    <property type="component" value="Chromosome"/>
</dbReference>
<accession>F5XI39</accession>
<protein>
    <submittedName>
        <fullName evidence="1">Uncharacterized protein</fullName>
    </submittedName>
</protein>
<proteinExistence type="predicted"/>
<dbReference type="EMBL" id="AP012204">
    <property type="protein sequence ID" value="BAK35708.1"/>
    <property type="molecule type" value="Genomic_DNA"/>
</dbReference>
<dbReference type="KEGG" id="mph:MLP_26940"/>
<keyword evidence="2" id="KW-1185">Reference proteome</keyword>